<accession>A0A1H0WIN5</accession>
<organism evidence="1 2">
    <name type="scientific">Paracidovorax cattleyae</name>
    <dbReference type="NCBI Taxonomy" id="80868"/>
    <lineage>
        <taxon>Bacteria</taxon>
        <taxon>Pseudomonadati</taxon>
        <taxon>Pseudomonadota</taxon>
        <taxon>Betaproteobacteria</taxon>
        <taxon>Burkholderiales</taxon>
        <taxon>Comamonadaceae</taxon>
        <taxon>Paracidovorax</taxon>
    </lineage>
</organism>
<proteinExistence type="predicted"/>
<name>A0A1H0WIN5_9BURK</name>
<protein>
    <submittedName>
        <fullName evidence="1">Uncharacterized protein</fullName>
    </submittedName>
</protein>
<dbReference type="EMBL" id="FNJL01000040">
    <property type="protein sequence ID" value="SDP90345.1"/>
    <property type="molecule type" value="Genomic_DNA"/>
</dbReference>
<keyword evidence="2" id="KW-1185">Reference proteome</keyword>
<dbReference type="Proteomes" id="UP000199317">
    <property type="component" value="Unassembled WGS sequence"/>
</dbReference>
<gene>
    <name evidence="1" type="ORF">SAMN04489708_14014</name>
</gene>
<dbReference type="AlphaFoldDB" id="A0A1H0WIN5"/>
<evidence type="ECO:0000313" key="1">
    <source>
        <dbReference type="EMBL" id="SDP90345.1"/>
    </source>
</evidence>
<dbReference type="InterPro" id="IPR045646">
    <property type="entry name" value="DUF6402"/>
</dbReference>
<dbReference type="OrthoDB" id="6986732at2"/>
<dbReference type="Pfam" id="PF19940">
    <property type="entry name" value="DUF6402"/>
    <property type="match status" value="1"/>
</dbReference>
<evidence type="ECO:0000313" key="2">
    <source>
        <dbReference type="Proteomes" id="UP000199317"/>
    </source>
</evidence>
<sequence>MSGVVHVDQAQLRAQLEKKLPPKVRLFQLEDIPGVMRSRLGWPVAAALMERWFRGAAFEMPDEMKLSLEKNRLSQLPAARLDENTVTMAWALRFPRVHAAVEQLQANWASTAGRVQLQKRVLSWRGMRGQGNWRFGDLNLSAKHLDDTCQVNFLNFGRFGDPLDDFYGAMGEATLKVAASGMVTPKPNGKATVAIDELGFYLRDAYDFNDDSFISQPLGFWGFEGVERSLQLGRDILIDERWAYEEAVSARASYYLVQNAHFRKWRARHGLGGDFMVLSDVYRVRLPFPIQLEW</sequence>
<reference evidence="2" key="1">
    <citation type="submission" date="2016-10" db="EMBL/GenBank/DDBJ databases">
        <authorList>
            <person name="Varghese N."/>
            <person name="Submissions S."/>
        </authorList>
    </citation>
    <scope>NUCLEOTIDE SEQUENCE [LARGE SCALE GENOMIC DNA]</scope>
    <source>
        <strain evidence="2">DSM 17101</strain>
    </source>
</reference>
<dbReference type="RefSeq" id="WP_092839442.1">
    <property type="nucleotide sequence ID" value="NZ_CP028290.1"/>
</dbReference>